<comment type="caution">
    <text evidence="2">The sequence shown here is derived from an EMBL/GenBank/DDBJ whole genome shotgun (WGS) entry which is preliminary data.</text>
</comment>
<keyword evidence="1" id="KW-0472">Membrane</keyword>
<name>A0A936ZQL3_9BURK</name>
<feature type="transmembrane region" description="Helical" evidence="1">
    <location>
        <begin position="12"/>
        <end position="31"/>
    </location>
</feature>
<dbReference type="Proteomes" id="UP000613011">
    <property type="component" value="Unassembled WGS sequence"/>
</dbReference>
<gene>
    <name evidence="2" type="ORF">JI739_00880</name>
</gene>
<evidence type="ECO:0000256" key="1">
    <source>
        <dbReference type="SAM" id="Phobius"/>
    </source>
</evidence>
<organism evidence="2 3">
    <name type="scientific">Ramlibacter aurantiacus</name>
    <dbReference type="NCBI Taxonomy" id="2801330"/>
    <lineage>
        <taxon>Bacteria</taxon>
        <taxon>Pseudomonadati</taxon>
        <taxon>Pseudomonadota</taxon>
        <taxon>Betaproteobacteria</taxon>
        <taxon>Burkholderiales</taxon>
        <taxon>Comamonadaceae</taxon>
        <taxon>Ramlibacter</taxon>
    </lineage>
</organism>
<feature type="transmembrane region" description="Helical" evidence="1">
    <location>
        <begin position="38"/>
        <end position="56"/>
    </location>
</feature>
<keyword evidence="1" id="KW-1133">Transmembrane helix</keyword>
<sequence>MSHSLMTRAGDAGITLLVVLGPLVLLGIGGLWQSGRKVLALGCTVGAALAVAGLRGQALSPALLYLAQHAGIHAALAAWFGSTLRRGSQPLITALAARVHGGMTPAMAGYTRRLTAVWTLYFLAMTTASLLLYACGDFDHWSLFANLLTPVFTVLMFVGEYLLRYRLHPEFDRVGLAAGFRAWQASGRSPK</sequence>
<evidence type="ECO:0008006" key="4">
    <source>
        <dbReference type="Google" id="ProtNLM"/>
    </source>
</evidence>
<dbReference type="EMBL" id="JAEQNA010000001">
    <property type="protein sequence ID" value="MBL0418889.1"/>
    <property type="molecule type" value="Genomic_DNA"/>
</dbReference>
<protein>
    <recommendedName>
        <fullName evidence="4">Transmembrane protein</fullName>
    </recommendedName>
</protein>
<keyword evidence="3" id="KW-1185">Reference proteome</keyword>
<dbReference type="RefSeq" id="WP_201681963.1">
    <property type="nucleotide sequence ID" value="NZ_JAEQNA010000001.1"/>
</dbReference>
<feature type="transmembrane region" description="Helical" evidence="1">
    <location>
        <begin position="114"/>
        <end position="134"/>
    </location>
</feature>
<evidence type="ECO:0000313" key="3">
    <source>
        <dbReference type="Proteomes" id="UP000613011"/>
    </source>
</evidence>
<accession>A0A936ZQL3</accession>
<reference evidence="2" key="1">
    <citation type="submission" date="2021-01" db="EMBL/GenBank/DDBJ databases">
        <title>Ramlibacter sp. strain AW1 16S ribosomal RNA gene Genome sequencing and assembly.</title>
        <authorList>
            <person name="Kang M."/>
        </authorList>
    </citation>
    <scope>NUCLEOTIDE SEQUENCE</scope>
    <source>
        <strain evidence="2">AW1</strain>
    </source>
</reference>
<feature type="transmembrane region" description="Helical" evidence="1">
    <location>
        <begin position="140"/>
        <end position="163"/>
    </location>
</feature>
<keyword evidence="1" id="KW-0812">Transmembrane</keyword>
<feature type="transmembrane region" description="Helical" evidence="1">
    <location>
        <begin position="62"/>
        <end position="81"/>
    </location>
</feature>
<dbReference type="AlphaFoldDB" id="A0A936ZQL3"/>
<proteinExistence type="predicted"/>
<evidence type="ECO:0000313" key="2">
    <source>
        <dbReference type="EMBL" id="MBL0418889.1"/>
    </source>
</evidence>